<proteinExistence type="predicted"/>
<dbReference type="AlphaFoldDB" id="A0A090TLN2"/>
<organism evidence="1 2">
    <name type="scientific">Vibrio maritimus</name>
    <dbReference type="NCBI Taxonomy" id="990268"/>
    <lineage>
        <taxon>Bacteria</taxon>
        <taxon>Pseudomonadati</taxon>
        <taxon>Pseudomonadota</taxon>
        <taxon>Gammaproteobacteria</taxon>
        <taxon>Vibrionales</taxon>
        <taxon>Vibrionaceae</taxon>
        <taxon>Vibrio</taxon>
    </lineage>
</organism>
<protein>
    <submittedName>
        <fullName evidence="1">Uncharacterized protein</fullName>
    </submittedName>
</protein>
<dbReference type="EMBL" id="BBMT01000001">
    <property type="protein sequence ID" value="GAL32217.1"/>
    <property type="molecule type" value="Genomic_DNA"/>
</dbReference>
<evidence type="ECO:0000313" key="2">
    <source>
        <dbReference type="Proteomes" id="UP000029224"/>
    </source>
</evidence>
<reference evidence="1 2" key="2">
    <citation type="submission" date="2014-09" db="EMBL/GenBank/DDBJ databases">
        <authorList>
            <consortium name="NBRP consortium"/>
            <person name="Sawabe T."/>
            <person name="Meirelles P."/>
            <person name="Nakanishi M."/>
            <person name="Sayaka M."/>
            <person name="Hattori M."/>
            <person name="Ohkuma M."/>
        </authorList>
    </citation>
    <scope>NUCLEOTIDE SEQUENCE [LARGE SCALE GENOMIC DNA]</scope>
    <source>
        <strain evidence="1 2">JCM 19240</strain>
    </source>
</reference>
<comment type="caution">
    <text evidence="1">The sequence shown here is derived from an EMBL/GenBank/DDBJ whole genome shotgun (WGS) entry which is preliminary data.</text>
</comment>
<name>A0A090TLN2_9VIBR</name>
<sequence>MFCVMPFMVSAQGVYVSGGIQSAYISEGRNAFDSAVATAEIGSYLDGFVFNLWGARALDNKSWETNASIGYEFTFDTGVDWFIGYNRFDQNVRGEGDDANEILNSLSLVINPDWSFIADHTYRLNDNAQYLQLTAKGSFELTKIWELNPYITQELDFGYAKENFNGLNNVRFGAILSRTFGDKWDVSAEVHRSIAQEGVKRDGKGNQTCRCNRDI</sequence>
<evidence type="ECO:0000313" key="1">
    <source>
        <dbReference type="EMBL" id="GAL32217.1"/>
    </source>
</evidence>
<accession>A0A090TLN2</accession>
<gene>
    <name evidence="1" type="ORF">JCM19240_5648</name>
</gene>
<reference evidence="1 2" key="1">
    <citation type="submission" date="2014-09" db="EMBL/GenBank/DDBJ databases">
        <title>Vibrio maritimus JCM 19240. (C210) whole genome shotgun sequence.</title>
        <authorList>
            <person name="Sawabe T."/>
            <person name="Meirelles P."/>
            <person name="Nakanishi M."/>
            <person name="Sayaka M."/>
            <person name="Hattori M."/>
            <person name="Ohkuma M."/>
        </authorList>
    </citation>
    <scope>NUCLEOTIDE SEQUENCE [LARGE SCALE GENOMIC DNA]</scope>
    <source>
        <strain evidence="1 2">JCM 19240</strain>
    </source>
</reference>
<dbReference type="Proteomes" id="UP000029224">
    <property type="component" value="Unassembled WGS sequence"/>
</dbReference>
<keyword evidence="2" id="KW-1185">Reference proteome</keyword>